<feature type="region of interest" description="Disordered" evidence="14">
    <location>
        <begin position="169"/>
        <end position="202"/>
    </location>
</feature>
<evidence type="ECO:0000256" key="13">
    <source>
        <dbReference type="PROSITE-ProRule" id="PRU01263"/>
    </source>
</evidence>
<feature type="domain" description="C2H2-type" evidence="15">
    <location>
        <begin position="325"/>
        <end position="352"/>
    </location>
</feature>
<dbReference type="FunFam" id="3.30.160.60:FF:000925">
    <property type="entry name" value="Zinc finger protein 668"/>
    <property type="match status" value="1"/>
</dbReference>
<feature type="domain" description="C2H2-type" evidence="15">
    <location>
        <begin position="297"/>
        <end position="324"/>
    </location>
</feature>
<dbReference type="OrthoDB" id="6077919at2759"/>
<reference evidence="17" key="1">
    <citation type="submission" date="2020-08" db="EMBL/GenBank/DDBJ databases">
        <title>Genome sequencing and assembly of the red palm weevil Rhynchophorus ferrugineus.</title>
        <authorList>
            <person name="Dias G.B."/>
            <person name="Bergman C.M."/>
            <person name="Manee M."/>
        </authorList>
    </citation>
    <scope>NUCLEOTIDE SEQUENCE</scope>
    <source>
        <strain evidence="17">AA-2017</strain>
        <tissue evidence="17">Whole larva</tissue>
    </source>
</reference>
<keyword evidence="6 12" id="KW-0863">Zinc-finger</keyword>
<feature type="binding site" evidence="13">
    <location>
        <position position="16"/>
    </location>
    <ligand>
        <name>Zn(2+)</name>
        <dbReference type="ChEBI" id="CHEBI:29105"/>
    </ligand>
</feature>
<evidence type="ECO:0000313" key="18">
    <source>
        <dbReference type="Proteomes" id="UP000625711"/>
    </source>
</evidence>
<dbReference type="PROSITE" id="PS51915">
    <property type="entry name" value="ZAD"/>
    <property type="match status" value="1"/>
</dbReference>
<dbReference type="Gene3D" id="3.40.1800.20">
    <property type="match status" value="1"/>
</dbReference>
<evidence type="ECO:0000256" key="8">
    <source>
        <dbReference type="ARBA" id="ARBA00023015"/>
    </source>
</evidence>
<dbReference type="Gene3D" id="3.30.160.60">
    <property type="entry name" value="Classic Zinc Finger"/>
    <property type="match status" value="8"/>
</dbReference>
<evidence type="ECO:0000313" key="17">
    <source>
        <dbReference type="EMBL" id="KAF7268218.1"/>
    </source>
</evidence>
<dbReference type="SUPFAM" id="SSF57667">
    <property type="entry name" value="beta-beta-alpha zinc fingers"/>
    <property type="match status" value="5"/>
</dbReference>
<dbReference type="EMBL" id="JAACXV010014339">
    <property type="protein sequence ID" value="KAF7268218.1"/>
    <property type="molecule type" value="Genomic_DNA"/>
</dbReference>
<dbReference type="GO" id="GO:0005634">
    <property type="term" value="C:nucleus"/>
    <property type="evidence" value="ECO:0007669"/>
    <property type="project" value="UniProtKB-SubCell"/>
</dbReference>
<dbReference type="FunFam" id="3.30.160.60:FF:000562">
    <property type="entry name" value="Zinc finger protein 786"/>
    <property type="match status" value="1"/>
</dbReference>
<keyword evidence="11" id="KW-0539">Nucleus</keyword>
<comment type="function">
    <text evidence="1">May be involved in transcriptional regulation.</text>
</comment>
<evidence type="ECO:0000256" key="1">
    <source>
        <dbReference type="ARBA" id="ARBA00003767"/>
    </source>
</evidence>
<dbReference type="Proteomes" id="UP000625711">
    <property type="component" value="Unassembled WGS sequence"/>
</dbReference>
<feature type="domain" description="C2H2-type" evidence="15">
    <location>
        <begin position="409"/>
        <end position="436"/>
    </location>
</feature>
<accession>A0A834HVK3</accession>
<gene>
    <name evidence="17" type="ORF">GWI33_018677</name>
</gene>
<keyword evidence="5" id="KW-0677">Repeat</keyword>
<feature type="binding site" evidence="13">
    <location>
        <position position="19"/>
    </location>
    <ligand>
        <name>Zn(2+)</name>
        <dbReference type="ChEBI" id="CHEBI:29105"/>
    </ligand>
</feature>
<dbReference type="Pfam" id="PF13894">
    <property type="entry name" value="zf-C2H2_4"/>
    <property type="match status" value="1"/>
</dbReference>
<dbReference type="PROSITE" id="PS00028">
    <property type="entry name" value="ZINC_FINGER_C2H2_1"/>
    <property type="match status" value="7"/>
</dbReference>
<dbReference type="AlphaFoldDB" id="A0A834HVK3"/>
<organism evidence="17 18">
    <name type="scientific">Rhynchophorus ferrugineus</name>
    <name type="common">Red palm weevil</name>
    <name type="synonym">Curculio ferrugineus</name>
    <dbReference type="NCBI Taxonomy" id="354439"/>
    <lineage>
        <taxon>Eukaryota</taxon>
        <taxon>Metazoa</taxon>
        <taxon>Ecdysozoa</taxon>
        <taxon>Arthropoda</taxon>
        <taxon>Hexapoda</taxon>
        <taxon>Insecta</taxon>
        <taxon>Pterygota</taxon>
        <taxon>Neoptera</taxon>
        <taxon>Endopterygota</taxon>
        <taxon>Coleoptera</taxon>
        <taxon>Polyphaga</taxon>
        <taxon>Cucujiformia</taxon>
        <taxon>Curculionidae</taxon>
        <taxon>Dryophthorinae</taxon>
        <taxon>Rhynchophorus</taxon>
    </lineage>
</organism>
<proteinExistence type="inferred from homology"/>
<evidence type="ECO:0000256" key="12">
    <source>
        <dbReference type="PROSITE-ProRule" id="PRU00042"/>
    </source>
</evidence>
<evidence type="ECO:0000256" key="14">
    <source>
        <dbReference type="SAM" id="MobiDB-lite"/>
    </source>
</evidence>
<feature type="compositionally biased region" description="Basic and acidic residues" evidence="14">
    <location>
        <begin position="178"/>
        <end position="194"/>
    </location>
</feature>
<comment type="similarity">
    <text evidence="3">Belongs to the krueppel C2H2-type zinc-finger protein family.</text>
</comment>
<dbReference type="SMART" id="SM00868">
    <property type="entry name" value="zf-AD"/>
    <property type="match status" value="1"/>
</dbReference>
<dbReference type="FunFam" id="3.30.160.60:FF:002493">
    <property type="entry name" value="Zinc finger protein"/>
    <property type="match status" value="1"/>
</dbReference>
<dbReference type="GO" id="GO:0000978">
    <property type="term" value="F:RNA polymerase II cis-regulatory region sequence-specific DNA binding"/>
    <property type="evidence" value="ECO:0007669"/>
    <property type="project" value="TreeGrafter"/>
</dbReference>
<sequence>MDLSAYKNLVDFKNICRTCMNNQNMRQKIREEKIKVDNKNISVLELLNLVHEVKLHKGFPDEICATCLDQLRAFYKFKLQIEKSESVLKKHLGPFDEKHASVSPLIQNDISLNTLNFNRHRSSPISSVAFIKHEFNRPYQDGSCIDLKINEADIDLGLLKITDDYKDEANTSRSGRKRALENEATRENYEKSDTSDCDDTTQEKDDALKINPAVCTTCNKTFKSKYILNVHLKRHKFKGQYLCPLCGKGFNSQGCLTRHTRVHTGEKNYQCQICQKRFPSSNNLNIHLRTHTGVKPYLCNLCGKSFTNRTGLNFHVRTHSKERPYICDVCGKSFGAQSHLDWHKMIHTGERPFPCDQCDKAFIKKCDLQRHQSVHTGEKPFSCTYCDKKFSTKVHLQYHTMIHTEERPHQCPICSKGFIRRYYLRDHMVKHHGTLDGTTLEEKETAKKKSVQVDKTRTDALN</sequence>
<evidence type="ECO:0000256" key="3">
    <source>
        <dbReference type="ARBA" id="ARBA00006991"/>
    </source>
</evidence>
<name>A0A834HVK3_RHYFE</name>
<feature type="domain" description="C2H2-type" evidence="15">
    <location>
        <begin position="353"/>
        <end position="380"/>
    </location>
</feature>
<dbReference type="PANTHER" id="PTHR23235">
    <property type="entry name" value="KRUEPPEL-LIKE TRANSCRIPTION FACTOR"/>
    <property type="match status" value="1"/>
</dbReference>
<evidence type="ECO:0000256" key="4">
    <source>
        <dbReference type="ARBA" id="ARBA00022723"/>
    </source>
</evidence>
<dbReference type="GO" id="GO:0008270">
    <property type="term" value="F:zinc ion binding"/>
    <property type="evidence" value="ECO:0007669"/>
    <property type="project" value="UniProtKB-UniRule"/>
</dbReference>
<feature type="domain" description="C2H2-type" evidence="15">
    <location>
        <begin position="381"/>
        <end position="408"/>
    </location>
</feature>
<evidence type="ECO:0000256" key="7">
    <source>
        <dbReference type="ARBA" id="ARBA00022833"/>
    </source>
</evidence>
<dbReference type="Pfam" id="PF07776">
    <property type="entry name" value="zf-AD"/>
    <property type="match status" value="1"/>
</dbReference>
<keyword evidence="9" id="KW-0238">DNA-binding</keyword>
<feature type="domain" description="C2H2-type" evidence="15">
    <location>
        <begin position="269"/>
        <end position="296"/>
    </location>
</feature>
<dbReference type="PROSITE" id="PS50157">
    <property type="entry name" value="ZINC_FINGER_C2H2_2"/>
    <property type="match status" value="8"/>
</dbReference>
<evidence type="ECO:0000259" key="16">
    <source>
        <dbReference type="PROSITE" id="PS51915"/>
    </source>
</evidence>
<keyword evidence="10" id="KW-0804">Transcription</keyword>
<evidence type="ECO:0000256" key="2">
    <source>
        <dbReference type="ARBA" id="ARBA00004123"/>
    </source>
</evidence>
<evidence type="ECO:0000256" key="10">
    <source>
        <dbReference type="ARBA" id="ARBA00023163"/>
    </source>
</evidence>
<dbReference type="SUPFAM" id="SSF57716">
    <property type="entry name" value="Glucocorticoid receptor-like (DNA-binding domain)"/>
    <property type="match status" value="1"/>
</dbReference>
<dbReference type="InterPro" id="IPR036236">
    <property type="entry name" value="Znf_C2H2_sf"/>
</dbReference>
<evidence type="ECO:0000256" key="5">
    <source>
        <dbReference type="ARBA" id="ARBA00022737"/>
    </source>
</evidence>
<keyword evidence="4 13" id="KW-0479">Metal-binding</keyword>
<comment type="subcellular location">
    <subcellularLocation>
        <location evidence="2">Nucleus</location>
    </subcellularLocation>
</comment>
<feature type="domain" description="C2H2-type" evidence="15">
    <location>
        <begin position="213"/>
        <end position="235"/>
    </location>
</feature>
<feature type="domain" description="C2H2-type" evidence="15">
    <location>
        <begin position="241"/>
        <end position="268"/>
    </location>
</feature>
<dbReference type="GO" id="GO:0045893">
    <property type="term" value="P:positive regulation of DNA-templated transcription"/>
    <property type="evidence" value="ECO:0007669"/>
    <property type="project" value="UniProtKB-ARBA"/>
</dbReference>
<feature type="binding site" evidence="13">
    <location>
        <position position="64"/>
    </location>
    <ligand>
        <name>Zn(2+)</name>
        <dbReference type="ChEBI" id="CHEBI:29105"/>
    </ligand>
</feature>
<comment type="caution">
    <text evidence="17">The sequence shown here is derived from an EMBL/GenBank/DDBJ whole genome shotgun (WGS) entry which is preliminary data.</text>
</comment>
<dbReference type="GO" id="GO:0000981">
    <property type="term" value="F:DNA-binding transcription factor activity, RNA polymerase II-specific"/>
    <property type="evidence" value="ECO:0007669"/>
    <property type="project" value="TreeGrafter"/>
</dbReference>
<dbReference type="InterPro" id="IPR012934">
    <property type="entry name" value="Znf_AD"/>
</dbReference>
<evidence type="ECO:0000259" key="15">
    <source>
        <dbReference type="PROSITE" id="PS50157"/>
    </source>
</evidence>
<protein>
    <submittedName>
        <fullName evidence="17">Uncharacterized protein</fullName>
    </submittedName>
</protein>
<keyword evidence="18" id="KW-1185">Reference proteome</keyword>
<dbReference type="SMART" id="SM00355">
    <property type="entry name" value="ZnF_C2H2"/>
    <property type="match status" value="8"/>
</dbReference>
<evidence type="ECO:0000256" key="9">
    <source>
        <dbReference type="ARBA" id="ARBA00023125"/>
    </source>
</evidence>
<dbReference type="FunFam" id="3.30.160.60:FF:000966">
    <property type="entry name" value="ZFP90 zinc finger protein"/>
    <property type="match status" value="1"/>
</dbReference>
<evidence type="ECO:0000256" key="6">
    <source>
        <dbReference type="ARBA" id="ARBA00022771"/>
    </source>
</evidence>
<dbReference type="FunFam" id="3.30.160.60:FF:000340">
    <property type="entry name" value="zinc finger protein 473 isoform X1"/>
    <property type="match status" value="1"/>
</dbReference>
<evidence type="ECO:0000256" key="11">
    <source>
        <dbReference type="ARBA" id="ARBA00023242"/>
    </source>
</evidence>
<feature type="domain" description="ZAD" evidence="16">
    <location>
        <begin position="14"/>
        <end position="91"/>
    </location>
</feature>
<keyword evidence="7 13" id="KW-0862">Zinc</keyword>
<dbReference type="FunFam" id="3.30.160.60:FF:001732">
    <property type="entry name" value="Zgc:162936"/>
    <property type="match status" value="1"/>
</dbReference>
<dbReference type="Pfam" id="PF13912">
    <property type="entry name" value="zf-C2H2_6"/>
    <property type="match status" value="1"/>
</dbReference>
<dbReference type="InterPro" id="IPR013087">
    <property type="entry name" value="Znf_C2H2_type"/>
</dbReference>
<keyword evidence="8" id="KW-0805">Transcription regulation</keyword>
<dbReference type="PANTHER" id="PTHR23235:SF178">
    <property type="entry name" value="C2H2-TYPE DOMAIN-CONTAINING PROTEIN-RELATED"/>
    <property type="match status" value="1"/>
</dbReference>
<dbReference type="FunFam" id="3.30.160.60:FF:000087">
    <property type="entry name" value="Zinc finger protein 354B"/>
    <property type="match status" value="1"/>
</dbReference>
<feature type="binding site" evidence="13">
    <location>
        <position position="67"/>
    </location>
    <ligand>
        <name>Zn(2+)</name>
        <dbReference type="ChEBI" id="CHEBI:29105"/>
    </ligand>
</feature>
<dbReference type="GO" id="GO:0005694">
    <property type="term" value="C:chromosome"/>
    <property type="evidence" value="ECO:0007669"/>
    <property type="project" value="UniProtKB-ARBA"/>
</dbReference>
<dbReference type="Pfam" id="PF00096">
    <property type="entry name" value="zf-C2H2"/>
    <property type="match status" value="6"/>
</dbReference>